<dbReference type="RefSeq" id="WP_390293261.1">
    <property type="nucleotide sequence ID" value="NZ_JBHSFU010000003.1"/>
</dbReference>
<dbReference type="EMBL" id="JBHSFU010000003">
    <property type="protein sequence ID" value="MFC4557317.1"/>
    <property type="molecule type" value="Genomic_DNA"/>
</dbReference>
<protein>
    <submittedName>
        <fullName evidence="3">Tyrosine-type recombinase/integrase</fullName>
    </submittedName>
</protein>
<evidence type="ECO:0000256" key="1">
    <source>
        <dbReference type="ARBA" id="ARBA00023172"/>
    </source>
</evidence>
<reference evidence="4" key="1">
    <citation type="journal article" date="2019" name="Int. J. Syst. Evol. Microbiol.">
        <title>The Global Catalogue of Microorganisms (GCM) 10K type strain sequencing project: providing services to taxonomists for standard genome sequencing and annotation.</title>
        <authorList>
            <consortium name="The Broad Institute Genomics Platform"/>
            <consortium name="The Broad Institute Genome Sequencing Center for Infectious Disease"/>
            <person name="Wu L."/>
            <person name="Ma J."/>
        </authorList>
    </citation>
    <scope>NUCLEOTIDE SEQUENCE [LARGE SCALE GENOMIC DNA]</scope>
    <source>
        <strain evidence="4">CGMCC 4.7426</strain>
    </source>
</reference>
<dbReference type="InterPro" id="IPR013762">
    <property type="entry name" value="Integrase-like_cat_sf"/>
</dbReference>
<dbReference type="SUPFAM" id="SSF56349">
    <property type="entry name" value="DNA breaking-rejoining enzymes"/>
    <property type="match status" value="1"/>
</dbReference>
<sequence>MTKAEKHETEPVFYSRLNVPMNVRSVHNLFKELLEKAGLPSKRFSLHHLRHTFATILLQQHEKVDLRT</sequence>
<dbReference type="InterPro" id="IPR011010">
    <property type="entry name" value="DNA_brk_join_enz"/>
</dbReference>
<organism evidence="3 4">
    <name type="scientific">Virgibacillus kekensis</name>
    <dbReference type="NCBI Taxonomy" id="202261"/>
    <lineage>
        <taxon>Bacteria</taxon>
        <taxon>Bacillati</taxon>
        <taxon>Bacillota</taxon>
        <taxon>Bacilli</taxon>
        <taxon>Bacillales</taxon>
        <taxon>Bacillaceae</taxon>
        <taxon>Virgibacillus</taxon>
    </lineage>
</organism>
<dbReference type="Gene3D" id="1.10.443.10">
    <property type="entry name" value="Intergrase catalytic core"/>
    <property type="match status" value="1"/>
</dbReference>
<proteinExistence type="predicted"/>
<dbReference type="PROSITE" id="PS51898">
    <property type="entry name" value="TYR_RECOMBINASE"/>
    <property type="match status" value="1"/>
</dbReference>
<dbReference type="InterPro" id="IPR002104">
    <property type="entry name" value="Integrase_catalytic"/>
</dbReference>
<evidence type="ECO:0000313" key="3">
    <source>
        <dbReference type="EMBL" id="MFC4557317.1"/>
    </source>
</evidence>
<feature type="domain" description="Tyr recombinase" evidence="2">
    <location>
        <begin position="1"/>
        <end position="68"/>
    </location>
</feature>
<dbReference type="Pfam" id="PF00589">
    <property type="entry name" value="Phage_integrase"/>
    <property type="match status" value="1"/>
</dbReference>
<gene>
    <name evidence="3" type="ORF">ACFO3D_03735</name>
</gene>
<name>A0ABV9DEY8_9BACI</name>
<accession>A0ABV9DEY8</accession>
<keyword evidence="1" id="KW-0233">DNA recombination</keyword>
<keyword evidence="4" id="KW-1185">Reference proteome</keyword>
<dbReference type="Proteomes" id="UP001595989">
    <property type="component" value="Unassembled WGS sequence"/>
</dbReference>
<evidence type="ECO:0000313" key="4">
    <source>
        <dbReference type="Proteomes" id="UP001595989"/>
    </source>
</evidence>
<comment type="caution">
    <text evidence="3">The sequence shown here is derived from an EMBL/GenBank/DDBJ whole genome shotgun (WGS) entry which is preliminary data.</text>
</comment>
<evidence type="ECO:0000259" key="2">
    <source>
        <dbReference type="PROSITE" id="PS51898"/>
    </source>
</evidence>